<name>A0A316UQZ3_9BASI</name>
<keyword evidence="2" id="KW-0186">Copper</keyword>
<feature type="compositionally biased region" description="Basic residues" evidence="4">
    <location>
        <begin position="593"/>
        <end position="604"/>
    </location>
</feature>
<evidence type="ECO:0000259" key="5">
    <source>
        <dbReference type="Pfam" id="PF00394"/>
    </source>
</evidence>
<evidence type="ECO:0000256" key="2">
    <source>
        <dbReference type="ARBA" id="ARBA00023008"/>
    </source>
</evidence>
<dbReference type="Pfam" id="PF00394">
    <property type="entry name" value="Cu-oxidase"/>
    <property type="match status" value="1"/>
</dbReference>
<dbReference type="GO" id="GO:0005507">
    <property type="term" value="F:copper ion binding"/>
    <property type="evidence" value="ECO:0007669"/>
    <property type="project" value="InterPro"/>
</dbReference>
<feature type="domain" description="Plastocyanin-like" evidence="5">
    <location>
        <begin position="182"/>
        <end position="311"/>
    </location>
</feature>
<dbReference type="Pfam" id="PF07732">
    <property type="entry name" value="Cu-oxidase_3"/>
    <property type="match status" value="1"/>
</dbReference>
<dbReference type="InterPro" id="IPR001117">
    <property type="entry name" value="Cu-oxidase_2nd"/>
</dbReference>
<dbReference type="EMBL" id="KZ819670">
    <property type="protein sequence ID" value="PWN26731.1"/>
    <property type="molecule type" value="Genomic_DNA"/>
</dbReference>
<protein>
    <submittedName>
        <fullName evidence="8">Cupredoxin</fullName>
    </submittedName>
</protein>
<dbReference type="STRING" id="1569628.A0A316UQZ3"/>
<dbReference type="GO" id="GO:0016491">
    <property type="term" value="F:oxidoreductase activity"/>
    <property type="evidence" value="ECO:0007669"/>
    <property type="project" value="InterPro"/>
</dbReference>
<dbReference type="InterPro" id="IPR045087">
    <property type="entry name" value="Cu-oxidase_fam"/>
</dbReference>
<proteinExistence type="inferred from homology"/>
<dbReference type="PANTHER" id="PTHR11709:SF414">
    <property type="entry name" value="ADR239WP"/>
    <property type="match status" value="1"/>
</dbReference>
<dbReference type="InterPro" id="IPR011706">
    <property type="entry name" value="Cu-oxidase_C"/>
</dbReference>
<evidence type="ECO:0000313" key="9">
    <source>
        <dbReference type="Proteomes" id="UP000245884"/>
    </source>
</evidence>
<evidence type="ECO:0000313" key="8">
    <source>
        <dbReference type="EMBL" id="PWN26731.1"/>
    </source>
</evidence>
<evidence type="ECO:0000259" key="6">
    <source>
        <dbReference type="Pfam" id="PF07731"/>
    </source>
</evidence>
<dbReference type="OrthoDB" id="2121828at2759"/>
<dbReference type="Proteomes" id="UP000245884">
    <property type="component" value="Unassembled WGS sequence"/>
</dbReference>
<reference evidence="8 9" key="1">
    <citation type="journal article" date="2018" name="Mol. Biol. Evol.">
        <title>Broad Genomic Sampling Reveals a Smut Pathogenic Ancestry of the Fungal Clade Ustilaginomycotina.</title>
        <authorList>
            <person name="Kijpornyongpan T."/>
            <person name="Mondo S.J."/>
            <person name="Barry K."/>
            <person name="Sandor L."/>
            <person name="Lee J."/>
            <person name="Lipzen A."/>
            <person name="Pangilinan J."/>
            <person name="LaButti K."/>
            <person name="Hainaut M."/>
            <person name="Henrissat B."/>
            <person name="Grigoriev I.V."/>
            <person name="Spatafora J.W."/>
            <person name="Aime M.C."/>
        </authorList>
    </citation>
    <scope>NUCLEOTIDE SEQUENCE [LARGE SCALE GENOMIC DNA]</scope>
    <source>
        <strain evidence="8 9">MCA 5214</strain>
    </source>
</reference>
<accession>A0A316UQZ3</accession>
<feature type="domain" description="Plastocyanin-like" evidence="6">
    <location>
        <begin position="443"/>
        <end position="536"/>
    </location>
</feature>
<keyword evidence="9" id="KW-1185">Reference proteome</keyword>
<evidence type="ECO:0000256" key="1">
    <source>
        <dbReference type="ARBA" id="ARBA00010609"/>
    </source>
</evidence>
<evidence type="ECO:0000256" key="3">
    <source>
        <dbReference type="ARBA" id="ARBA00023180"/>
    </source>
</evidence>
<dbReference type="InterPro" id="IPR008972">
    <property type="entry name" value="Cupredoxin"/>
</dbReference>
<dbReference type="SUPFAM" id="SSF49503">
    <property type="entry name" value="Cupredoxins"/>
    <property type="match status" value="3"/>
</dbReference>
<gene>
    <name evidence="8" type="ORF">BDZ90DRAFT_221277</name>
</gene>
<dbReference type="Pfam" id="PF07731">
    <property type="entry name" value="Cu-oxidase_2"/>
    <property type="match status" value="1"/>
</dbReference>
<dbReference type="Gene3D" id="2.60.40.420">
    <property type="entry name" value="Cupredoxins - blue copper proteins"/>
    <property type="match status" value="3"/>
</dbReference>
<organism evidence="8 9">
    <name type="scientific">Jaminaea rosea</name>
    <dbReference type="NCBI Taxonomy" id="1569628"/>
    <lineage>
        <taxon>Eukaryota</taxon>
        <taxon>Fungi</taxon>
        <taxon>Dikarya</taxon>
        <taxon>Basidiomycota</taxon>
        <taxon>Ustilaginomycotina</taxon>
        <taxon>Exobasidiomycetes</taxon>
        <taxon>Microstromatales</taxon>
        <taxon>Microstromatales incertae sedis</taxon>
        <taxon>Jaminaea</taxon>
    </lineage>
</organism>
<dbReference type="GeneID" id="37026291"/>
<evidence type="ECO:0000259" key="7">
    <source>
        <dbReference type="Pfam" id="PF07732"/>
    </source>
</evidence>
<feature type="compositionally biased region" description="Basic and acidic residues" evidence="4">
    <location>
        <begin position="574"/>
        <end position="583"/>
    </location>
</feature>
<keyword evidence="3" id="KW-0325">Glycoprotein</keyword>
<feature type="region of interest" description="Disordered" evidence="4">
    <location>
        <begin position="574"/>
        <end position="604"/>
    </location>
</feature>
<sequence length="604" mass="67613">MWQGPTLHDLARQSDPPIKAPSYRLNERFDVHAAPRVRHFMFNVTERLARPDGRLRMVYAVNGQMPGPLVEVNEGDRLVLTVNNHLTGNLHNKSISIQWHGLFFNETSASMANPEGVPGLTGCSLLPGQGQTYTIPLEGQAGTFWWHAHVGEQMGGGLSGPIIVHSSRKEAYRRRRDYDSERVLMLQDWDHESDLAVAAASETTHGPQSTLINGRGQFDCTLLPPGHSSPYCLNRLNPRRLFVKRERVRFRIIATASMVVSFDGRHAEMIAADGTDLVRRRMKRLLISAGQRYDVIVDFRQQGPTDFWLRSMLNPACFPSMESAPSRTGLLARTRDRLRVTLPALPATTDWPGPIPWRCADFPDPVLIPVIEKQVPANRDREALGILNARHGLIKMVGTAHDARAATASLSENAHLVGPPVLATTARTGSISEIVDVGRLPLFEVKDDQWAYDLVINNLDKESLSIHLHGPPSHIVRRGSGPISNATAWLSAQPSFDLANPIRRDSLLVPGEEHIVLRLKTDVAGVWAIEARGARHQTSLGALVVHPQQIKKLKLWTEQSQQVCDRNANRLREMKVQREREEKEGEGEQETKRKGKDLRHRDRL</sequence>
<dbReference type="PANTHER" id="PTHR11709">
    <property type="entry name" value="MULTI-COPPER OXIDASE"/>
    <property type="match status" value="1"/>
</dbReference>
<evidence type="ECO:0000256" key="4">
    <source>
        <dbReference type="SAM" id="MobiDB-lite"/>
    </source>
</evidence>
<feature type="domain" description="Plastocyanin-like" evidence="7">
    <location>
        <begin position="44"/>
        <end position="167"/>
    </location>
</feature>
<dbReference type="AlphaFoldDB" id="A0A316UQZ3"/>
<dbReference type="CDD" id="cd04205">
    <property type="entry name" value="CuRO_2_LCC_like"/>
    <property type="match status" value="1"/>
</dbReference>
<comment type="similarity">
    <text evidence="1">Belongs to the multicopper oxidase family.</text>
</comment>
<dbReference type="RefSeq" id="XP_025361343.1">
    <property type="nucleotide sequence ID" value="XM_025504468.1"/>
</dbReference>
<dbReference type="InterPro" id="IPR011707">
    <property type="entry name" value="Cu-oxidase-like_N"/>
</dbReference>